<dbReference type="InterPro" id="IPR002938">
    <property type="entry name" value="FAD-bd"/>
</dbReference>
<dbReference type="Gene3D" id="3.30.9.10">
    <property type="entry name" value="D-Amino Acid Oxidase, subunit A, domain 2"/>
    <property type="match status" value="1"/>
</dbReference>
<dbReference type="InterPro" id="IPR051704">
    <property type="entry name" value="FAD_aromatic-hydroxylase"/>
</dbReference>
<evidence type="ECO:0000313" key="2">
    <source>
        <dbReference type="EMBL" id="MBB5430775.1"/>
    </source>
</evidence>
<dbReference type="Gene3D" id="3.50.50.60">
    <property type="entry name" value="FAD/NAD(P)-binding domain"/>
    <property type="match status" value="1"/>
</dbReference>
<dbReference type="SUPFAM" id="SSF51905">
    <property type="entry name" value="FAD/NAD(P)-binding domain"/>
    <property type="match status" value="1"/>
</dbReference>
<keyword evidence="3" id="KW-1185">Reference proteome</keyword>
<protein>
    <submittedName>
        <fullName evidence="2">2-polyprenyl-6-methoxyphenol hydroxylase-like FAD-dependent oxidoreductase</fullName>
    </submittedName>
</protein>
<dbReference type="PRINTS" id="PR00420">
    <property type="entry name" value="RNGMNOXGNASE"/>
</dbReference>
<dbReference type="PANTHER" id="PTHR46865">
    <property type="entry name" value="OXIDOREDUCTASE-RELATED"/>
    <property type="match status" value="1"/>
</dbReference>
<dbReference type="RefSeq" id="WP_221331446.1">
    <property type="nucleotide sequence ID" value="NZ_BAAAJD010000018.1"/>
</dbReference>
<sequence>MPTKKPSVLISGGGVAGPALAYWLARRGYAPVIVERAPGPRGDGYRIELSSSGTEALRRMGVLERARAEGGGPPAAELVAGPRDRRFTAPPVGTDTLAIRRDRLGRILHDRAADDTEYLFDDTVTALHQDAGGVDVEFAGRAPRRFDLVVGADGLHSTVRRLAFGGDTAEHTRFLGTNLAIFTVPNRFGMRDVMRFHVWPYRGCMITTFPGNAEVEGLFLIRSARPLDMRGLSGEERRRFLAKVYAGDGWQVPELLRAMRGAAVHFAPSLQVRMDSWSRGRVVLLGDAAYCPDPMTGQGSVMALLGAAALAGELDSAGGDHTRALPAYEAAVRPHTDAAQDMGCYSTGLIAPRAGRAGVRLREWAVGAALTGLRGAARAGVPLGSPPEPGDGFPLDRYAAVPG</sequence>
<evidence type="ECO:0000259" key="1">
    <source>
        <dbReference type="Pfam" id="PF01494"/>
    </source>
</evidence>
<accession>A0A7W8QI90</accession>
<dbReference type="InterPro" id="IPR036188">
    <property type="entry name" value="FAD/NAD-bd_sf"/>
</dbReference>
<proteinExistence type="predicted"/>
<dbReference type="GO" id="GO:0071949">
    <property type="term" value="F:FAD binding"/>
    <property type="evidence" value="ECO:0007669"/>
    <property type="project" value="InterPro"/>
</dbReference>
<evidence type="ECO:0000313" key="3">
    <source>
        <dbReference type="Proteomes" id="UP000572635"/>
    </source>
</evidence>
<dbReference type="Pfam" id="PF01494">
    <property type="entry name" value="FAD_binding_3"/>
    <property type="match status" value="1"/>
</dbReference>
<feature type="domain" description="FAD-binding" evidence="1">
    <location>
        <begin position="7"/>
        <end position="336"/>
    </location>
</feature>
<dbReference type="PANTHER" id="PTHR46865:SF2">
    <property type="entry name" value="MONOOXYGENASE"/>
    <property type="match status" value="1"/>
</dbReference>
<gene>
    <name evidence="2" type="ORF">HDA36_000859</name>
</gene>
<dbReference type="EMBL" id="JACHDB010000001">
    <property type="protein sequence ID" value="MBB5430775.1"/>
    <property type="molecule type" value="Genomic_DNA"/>
</dbReference>
<reference evidence="2 3" key="1">
    <citation type="submission" date="2020-08" db="EMBL/GenBank/DDBJ databases">
        <title>Sequencing the genomes of 1000 actinobacteria strains.</title>
        <authorList>
            <person name="Klenk H.-P."/>
        </authorList>
    </citation>
    <scope>NUCLEOTIDE SEQUENCE [LARGE SCALE GENOMIC DNA]</scope>
    <source>
        <strain evidence="2 3">DSM 44551</strain>
    </source>
</reference>
<organism evidence="2 3">
    <name type="scientific">Nocardiopsis composta</name>
    <dbReference type="NCBI Taxonomy" id="157465"/>
    <lineage>
        <taxon>Bacteria</taxon>
        <taxon>Bacillati</taxon>
        <taxon>Actinomycetota</taxon>
        <taxon>Actinomycetes</taxon>
        <taxon>Streptosporangiales</taxon>
        <taxon>Nocardiopsidaceae</taxon>
        <taxon>Nocardiopsis</taxon>
    </lineage>
</organism>
<dbReference type="AlphaFoldDB" id="A0A7W8QI90"/>
<dbReference type="Proteomes" id="UP000572635">
    <property type="component" value="Unassembled WGS sequence"/>
</dbReference>
<comment type="caution">
    <text evidence="2">The sequence shown here is derived from an EMBL/GenBank/DDBJ whole genome shotgun (WGS) entry which is preliminary data.</text>
</comment>
<name>A0A7W8QI90_9ACTN</name>